<dbReference type="PROSITE" id="PS01033">
    <property type="entry name" value="GLOBIN"/>
    <property type="match status" value="1"/>
</dbReference>
<keyword evidence="11" id="KW-0479">Metal-binding</keyword>
<dbReference type="Gene3D" id="3.40.50.80">
    <property type="entry name" value="Nucleotide-binding domain of ferredoxin-NADP reductase (FNR) module"/>
    <property type="match status" value="1"/>
</dbReference>
<organism evidence="15 16">
    <name type="scientific">Streptomyces termitum</name>
    <dbReference type="NCBI Taxonomy" id="67368"/>
    <lineage>
        <taxon>Bacteria</taxon>
        <taxon>Bacillati</taxon>
        <taxon>Actinomycetota</taxon>
        <taxon>Actinomycetes</taxon>
        <taxon>Kitasatosporales</taxon>
        <taxon>Streptomycetaceae</taxon>
        <taxon>Streptomyces</taxon>
    </lineage>
</organism>
<keyword evidence="16" id="KW-1185">Reference proteome</keyword>
<dbReference type="Gene3D" id="2.40.30.10">
    <property type="entry name" value="Translation factors"/>
    <property type="match status" value="1"/>
</dbReference>
<dbReference type="Pfam" id="PF00970">
    <property type="entry name" value="FAD_binding_6"/>
    <property type="match status" value="1"/>
</dbReference>
<evidence type="ECO:0000313" key="16">
    <source>
        <dbReference type="Proteomes" id="UP000644020"/>
    </source>
</evidence>
<sequence>MTTAVRGDAWEARPGAEGHRPGAGGEAYGEYHALLARQDAMRLRQRLLSPGRAAAPAATAPAPAAGTVPGPRDQETIRRYLPLVTPFGELIEHLYRAMFEQHPYLRGLFPDSMEFQRAHLERAFWFLIENLDRPDEIAAFCGRLGRDHRKLGVRPAHFAVFEAALAEGLRRGAGPGWVPELEEAWLRMIRFAVDAMVAGAEGAVGEPVSWNATVTGHELRRPGLAVLRVRTAEPFPYEAGQYASVESPALPHAWRPYSIACAPRPDGELEFHVRRTAPGGLSDVLVNRTRPGDALRLGPARGTAVLDGDPARDVLLVAGGTGWATAKALVEELAARRPAGRTAHLFLCARTLDDLYDTAAVAELERGRPWLRVVPVVDGRPGDPAAGSPAEAVARHGDWSGHVAYVSGPPAMVASVVERLAAAGTPAERLRHDPVGGPVPLAPRPVPVLV</sequence>
<evidence type="ECO:0000256" key="9">
    <source>
        <dbReference type="ARBA" id="ARBA00048649"/>
    </source>
</evidence>
<feature type="region of interest" description="Disordered" evidence="12">
    <location>
        <begin position="1"/>
        <end position="23"/>
    </location>
</feature>
<dbReference type="InterPro" id="IPR001433">
    <property type="entry name" value="OxRdtase_FAD/NAD-bd"/>
</dbReference>
<evidence type="ECO:0000256" key="3">
    <source>
        <dbReference type="ARBA" id="ARBA00006401"/>
    </source>
</evidence>
<dbReference type="SUPFAM" id="SSF63380">
    <property type="entry name" value="Riboflavin synthase domain-like"/>
    <property type="match status" value="1"/>
</dbReference>
<comment type="catalytic activity">
    <reaction evidence="9">
        <text>2 nitric oxide + NADH + 2 O2 = 2 nitrate + NAD(+) + H(+)</text>
        <dbReference type="Rhea" id="RHEA:19469"/>
        <dbReference type="ChEBI" id="CHEBI:15378"/>
        <dbReference type="ChEBI" id="CHEBI:15379"/>
        <dbReference type="ChEBI" id="CHEBI:16480"/>
        <dbReference type="ChEBI" id="CHEBI:17632"/>
        <dbReference type="ChEBI" id="CHEBI:57540"/>
        <dbReference type="ChEBI" id="CHEBI:57945"/>
        <dbReference type="EC" id="1.14.12.17"/>
    </reaction>
</comment>
<dbReference type="InterPro" id="IPR017938">
    <property type="entry name" value="Riboflavin_synthase-like_b-brl"/>
</dbReference>
<proteinExistence type="inferred from homology"/>
<keyword evidence="11" id="KW-0561">Oxygen transport</keyword>
<evidence type="ECO:0000259" key="14">
    <source>
        <dbReference type="PROSITE" id="PS51384"/>
    </source>
</evidence>
<dbReference type="GO" id="GO:0005344">
    <property type="term" value="F:oxygen carrier activity"/>
    <property type="evidence" value="ECO:0007669"/>
    <property type="project" value="UniProtKB-KW"/>
</dbReference>
<dbReference type="CDD" id="cd06187">
    <property type="entry name" value="O2ase_reductase_like"/>
    <property type="match status" value="1"/>
</dbReference>
<reference evidence="15" key="1">
    <citation type="journal article" date="2014" name="Int. J. Syst. Evol. Microbiol.">
        <title>Complete genome sequence of Corynebacterium casei LMG S-19264T (=DSM 44701T), isolated from a smear-ripened cheese.</title>
        <authorList>
            <consortium name="US DOE Joint Genome Institute (JGI-PGF)"/>
            <person name="Walter F."/>
            <person name="Albersmeier A."/>
            <person name="Kalinowski J."/>
            <person name="Ruckert C."/>
        </authorList>
    </citation>
    <scope>NUCLEOTIDE SEQUENCE</scope>
    <source>
        <strain evidence="15">JCM 4518</strain>
    </source>
</reference>
<evidence type="ECO:0000313" key="15">
    <source>
        <dbReference type="EMBL" id="GHA92223.1"/>
    </source>
</evidence>
<dbReference type="SUPFAM" id="SSF46458">
    <property type="entry name" value="Globin-like"/>
    <property type="match status" value="1"/>
</dbReference>
<dbReference type="Proteomes" id="UP000644020">
    <property type="component" value="Unassembled WGS sequence"/>
</dbReference>
<evidence type="ECO:0000256" key="12">
    <source>
        <dbReference type="SAM" id="MobiDB-lite"/>
    </source>
</evidence>
<dbReference type="CDD" id="cd19753">
    <property type="entry name" value="Mb-like_oxidoreductase"/>
    <property type="match status" value="1"/>
</dbReference>
<evidence type="ECO:0000256" key="7">
    <source>
        <dbReference type="ARBA" id="ARBA00023014"/>
    </source>
</evidence>
<feature type="domain" description="Globin" evidence="13">
    <location>
        <begin position="68"/>
        <end position="201"/>
    </location>
</feature>
<keyword evidence="6" id="KW-0521">NADP</keyword>
<dbReference type="InterPro" id="IPR050415">
    <property type="entry name" value="MRET"/>
</dbReference>
<dbReference type="EMBL" id="BMUL01000010">
    <property type="protein sequence ID" value="GHA92223.1"/>
    <property type="molecule type" value="Genomic_DNA"/>
</dbReference>
<dbReference type="PANTHER" id="PTHR47354">
    <property type="entry name" value="NADH OXIDOREDUCTASE HCR"/>
    <property type="match status" value="1"/>
</dbReference>
<evidence type="ECO:0000256" key="8">
    <source>
        <dbReference type="ARBA" id="ARBA00023027"/>
    </source>
</evidence>
<dbReference type="InterPro" id="IPR039261">
    <property type="entry name" value="FNR_nucleotide-bd"/>
</dbReference>
<keyword evidence="11" id="KW-0349">Heme</keyword>
<dbReference type="InterPro" id="IPR000971">
    <property type="entry name" value="Globin"/>
</dbReference>
<evidence type="ECO:0000256" key="1">
    <source>
        <dbReference type="ARBA" id="ARBA00001970"/>
    </source>
</evidence>
<dbReference type="InterPro" id="IPR008333">
    <property type="entry name" value="Cbr1-like_FAD-bd_dom"/>
</dbReference>
<dbReference type="PROSITE" id="PS51384">
    <property type="entry name" value="FAD_FR"/>
    <property type="match status" value="1"/>
</dbReference>
<dbReference type="AlphaFoldDB" id="A0A918T5X2"/>
<dbReference type="GO" id="GO:0051537">
    <property type="term" value="F:2 iron, 2 sulfur cluster binding"/>
    <property type="evidence" value="ECO:0007669"/>
    <property type="project" value="UniProtKB-KW"/>
</dbReference>
<comment type="similarity">
    <text evidence="11">Belongs to the globin family.</text>
</comment>
<dbReference type="GO" id="GO:0019825">
    <property type="term" value="F:oxygen binding"/>
    <property type="evidence" value="ECO:0007669"/>
    <property type="project" value="InterPro"/>
</dbReference>
<evidence type="ECO:0000256" key="6">
    <source>
        <dbReference type="ARBA" id="ARBA00022857"/>
    </source>
</evidence>
<feature type="domain" description="FAD-binding FR-type" evidence="14">
    <location>
        <begin position="207"/>
        <end position="307"/>
    </location>
</feature>
<comment type="cofactor">
    <cofactor evidence="1">
        <name>heme b</name>
        <dbReference type="ChEBI" id="CHEBI:60344"/>
    </cofactor>
</comment>
<keyword evidence="5" id="KW-0001">2Fe-2S</keyword>
<protein>
    <recommendedName>
        <fullName evidence="4">nitric oxide dioxygenase</fullName>
        <ecNumber evidence="4">1.14.12.17</ecNumber>
    </recommendedName>
</protein>
<dbReference type="GO" id="GO:0008941">
    <property type="term" value="F:nitric oxide dioxygenase NAD(P)H activity"/>
    <property type="evidence" value="ECO:0007669"/>
    <property type="project" value="UniProtKB-EC"/>
</dbReference>
<dbReference type="EC" id="1.14.12.17" evidence="4"/>
<evidence type="ECO:0000259" key="13">
    <source>
        <dbReference type="PROSITE" id="PS01033"/>
    </source>
</evidence>
<comment type="catalytic activity">
    <reaction evidence="10">
        <text>2 nitric oxide + NADPH + 2 O2 = 2 nitrate + NADP(+) + H(+)</text>
        <dbReference type="Rhea" id="RHEA:19465"/>
        <dbReference type="ChEBI" id="CHEBI:15378"/>
        <dbReference type="ChEBI" id="CHEBI:15379"/>
        <dbReference type="ChEBI" id="CHEBI:16480"/>
        <dbReference type="ChEBI" id="CHEBI:17632"/>
        <dbReference type="ChEBI" id="CHEBI:57783"/>
        <dbReference type="ChEBI" id="CHEBI:58349"/>
        <dbReference type="EC" id="1.14.12.17"/>
    </reaction>
</comment>
<reference evidence="15" key="2">
    <citation type="submission" date="2020-09" db="EMBL/GenBank/DDBJ databases">
        <authorList>
            <person name="Sun Q."/>
            <person name="Ohkuma M."/>
        </authorList>
    </citation>
    <scope>NUCLEOTIDE SEQUENCE</scope>
    <source>
        <strain evidence="15">JCM 4518</strain>
    </source>
</reference>
<dbReference type="InterPro" id="IPR012292">
    <property type="entry name" value="Globin/Proto"/>
</dbReference>
<gene>
    <name evidence="15" type="ORF">GCM10010305_39910</name>
</gene>
<dbReference type="InterPro" id="IPR017927">
    <property type="entry name" value="FAD-bd_FR_type"/>
</dbReference>
<accession>A0A918T5X2</accession>
<feature type="compositionally biased region" description="Low complexity" evidence="12">
    <location>
        <begin position="52"/>
        <end position="71"/>
    </location>
</feature>
<comment type="caution">
    <text evidence="15">The sequence shown here is derived from an EMBL/GenBank/DDBJ whole genome shotgun (WGS) entry which is preliminary data.</text>
</comment>
<keyword evidence="11" id="KW-0408">Iron</keyword>
<dbReference type="Gene3D" id="1.10.490.10">
    <property type="entry name" value="Globins"/>
    <property type="match status" value="1"/>
</dbReference>
<dbReference type="Pfam" id="PF00175">
    <property type="entry name" value="NAD_binding_1"/>
    <property type="match status" value="1"/>
</dbReference>
<dbReference type="GO" id="GO:0020037">
    <property type="term" value="F:heme binding"/>
    <property type="evidence" value="ECO:0007669"/>
    <property type="project" value="InterPro"/>
</dbReference>
<evidence type="ECO:0000256" key="10">
    <source>
        <dbReference type="ARBA" id="ARBA00049433"/>
    </source>
</evidence>
<evidence type="ECO:0000256" key="2">
    <source>
        <dbReference type="ARBA" id="ARBA00001974"/>
    </source>
</evidence>
<comment type="cofactor">
    <cofactor evidence="2">
        <name>FAD</name>
        <dbReference type="ChEBI" id="CHEBI:57692"/>
    </cofactor>
</comment>
<keyword evidence="8" id="KW-0520">NAD</keyword>
<dbReference type="InterPro" id="IPR009050">
    <property type="entry name" value="Globin-like_sf"/>
</dbReference>
<dbReference type="Pfam" id="PF00042">
    <property type="entry name" value="Globin"/>
    <property type="match status" value="1"/>
</dbReference>
<dbReference type="PRINTS" id="PR00410">
    <property type="entry name" value="PHEHYDRXLASE"/>
</dbReference>
<dbReference type="PANTHER" id="PTHR47354:SF5">
    <property type="entry name" value="PROTEIN RFBI"/>
    <property type="match status" value="1"/>
</dbReference>
<feature type="compositionally biased region" description="Basic and acidic residues" evidence="12">
    <location>
        <begin position="8"/>
        <end position="20"/>
    </location>
</feature>
<dbReference type="SUPFAM" id="SSF52343">
    <property type="entry name" value="Ferredoxin reductase-like, C-terminal NADP-linked domain"/>
    <property type="match status" value="1"/>
</dbReference>
<evidence type="ECO:0000256" key="11">
    <source>
        <dbReference type="RuleBase" id="RU000356"/>
    </source>
</evidence>
<comment type="similarity">
    <text evidence="3">In the C-terminal section; belongs to the flavoprotein pyridine nucleotide cytochrome reductase family.</text>
</comment>
<evidence type="ECO:0000256" key="4">
    <source>
        <dbReference type="ARBA" id="ARBA00012229"/>
    </source>
</evidence>
<evidence type="ECO:0000256" key="5">
    <source>
        <dbReference type="ARBA" id="ARBA00022714"/>
    </source>
</evidence>
<keyword evidence="7" id="KW-0411">Iron-sulfur</keyword>
<feature type="region of interest" description="Disordered" evidence="12">
    <location>
        <begin position="52"/>
        <end position="73"/>
    </location>
</feature>
<keyword evidence="11" id="KW-0813">Transport</keyword>
<name>A0A918T5X2_9ACTN</name>